<proteinExistence type="predicted"/>
<dbReference type="InterPro" id="IPR002716">
    <property type="entry name" value="PIN_dom"/>
</dbReference>
<gene>
    <name evidence="2" type="ORF">HELGO_WM28622</name>
</gene>
<name>A0A6S6SL70_9BACT</name>
<reference evidence="2" key="1">
    <citation type="submission" date="2020-01" db="EMBL/GenBank/DDBJ databases">
        <authorList>
            <person name="Meier V. D."/>
            <person name="Meier V D."/>
        </authorList>
    </citation>
    <scope>NUCLEOTIDE SEQUENCE</scope>
    <source>
        <strain evidence="2">HLG_WM_MAG_04</strain>
    </source>
</reference>
<dbReference type="EMBL" id="CACVAX010000007">
    <property type="protein sequence ID" value="CAA6803488.1"/>
    <property type="molecule type" value="Genomic_DNA"/>
</dbReference>
<dbReference type="Gene3D" id="3.40.50.1010">
    <property type="entry name" value="5'-nuclease"/>
    <property type="match status" value="1"/>
</dbReference>
<dbReference type="SUPFAM" id="SSF88723">
    <property type="entry name" value="PIN domain-like"/>
    <property type="match status" value="1"/>
</dbReference>
<feature type="domain" description="PIN" evidence="1">
    <location>
        <begin position="5"/>
        <end position="121"/>
    </location>
</feature>
<evidence type="ECO:0000313" key="2">
    <source>
        <dbReference type="EMBL" id="CAA6803488.1"/>
    </source>
</evidence>
<dbReference type="CDD" id="cd09854">
    <property type="entry name" value="PIN_VapC-like"/>
    <property type="match status" value="1"/>
</dbReference>
<dbReference type="Pfam" id="PF13470">
    <property type="entry name" value="PIN_3"/>
    <property type="match status" value="1"/>
</dbReference>
<protein>
    <recommendedName>
        <fullName evidence="1">PIN domain-containing protein</fullName>
    </recommendedName>
</protein>
<dbReference type="AlphaFoldDB" id="A0A6S6SL70"/>
<accession>A0A6S6SL70</accession>
<evidence type="ECO:0000259" key="1">
    <source>
        <dbReference type="Pfam" id="PF13470"/>
    </source>
</evidence>
<sequence length="143" mass="16483">MYKNIFIDANIFIDTNDSNRDAYEDSLAVIYYLVENGISIYTSCDLITTIYYILARKDKKSALTAIENINTFTKIIAFSNVEVTKSCQLMREDKNYKDLEDTIQYCLAKKEECDLILSNDKGFYSSDIEVLTAKVFSKILEDK</sequence>
<dbReference type="InterPro" id="IPR029060">
    <property type="entry name" value="PIN-like_dom_sf"/>
</dbReference>
<organism evidence="2">
    <name type="scientific">uncultured Sulfurovum sp</name>
    <dbReference type="NCBI Taxonomy" id="269237"/>
    <lineage>
        <taxon>Bacteria</taxon>
        <taxon>Pseudomonadati</taxon>
        <taxon>Campylobacterota</taxon>
        <taxon>Epsilonproteobacteria</taxon>
        <taxon>Campylobacterales</taxon>
        <taxon>Sulfurovaceae</taxon>
        <taxon>Sulfurovum</taxon>
        <taxon>environmental samples</taxon>
    </lineage>
</organism>